<dbReference type="AlphaFoldDB" id="A0A235BXB9"/>
<organism evidence="2 3">
    <name type="scientific">candidate division WOR-3 bacterium JGI_Cruoil_03_51_56</name>
    <dbReference type="NCBI Taxonomy" id="1973747"/>
    <lineage>
        <taxon>Bacteria</taxon>
        <taxon>Bacteria division WOR-3</taxon>
    </lineage>
</organism>
<dbReference type="PANTHER" id="PTHR40037">
    <property type="entry name" value="PHOSPHOESTERASE YJCG-RELATED"/>
    <property type="match status" value="1"/>
</dbReference>
<name>A0A235BXB9_UNCW3</name>
<accession>A0A235BXB9</accession>
<keyword evidence="1" id="KW-0472">Membrane</keyword>
<reference evidence="2 3" key="1">
    <citation type="submission" date="2017-07" db="EMBL/GenBank/DDBJ databases">
        <title>Recovery of genomes from metagenomes via a dereplication, aggregation, and scoring strategy.</title>
        <authorList>
            <person name="Sieber C.M."/>
            <person name="Probst A.J."/>
            <person name="Sharrar A."/>
            <person name="Thomas B.C."/>
            <person name="Hess M."/>
            <person name="Tringe S.G."/>
            <person name="Banfield J.F."/>
        </authorList>
    </citation>
    <scope>NUCLEOTIDE SEQUENCE [LARGE SCALE GENOMIC DNA]</scope>
    <source>
        <strain evidence="2">JGI_Cruoil_03_51_56</strain>
    </source>
</reference>
<dbReference type="InterPro" id="IPR050580">
    <property type="entry name" value="2H_phosphoesterase_YjcG-like"/>
</dbReference>
<sequence>MRKTAAGKPEGWLIPYLPGALVIIPPGPVRQRIGRLRRKYDSNPVGLVPVHITVTQPFRHQPTGEESDIVMRILVRFQPFKLRYGPLRTFLPYPCIWYEIQPAEKIIKLRRALHASGLFNTDLSHTRGFVPHMSITDGTPDSEDTERIYNRIRNRVRQGEFLVDSLVYTRPDWQMFFKTVKTIPLGRNE</sequence>
<dbReference type="PANTHER" id="PTHR40037:SF1">
    <property type="entry name" value="PHOSPHOESTERASE SAOUHSC_00951-RELATED"/>
    <property type="match status" value="1"/>
</dbReference>
<evidence type="ECO:0000313" key="3">
    <source>
        <dbReference type="Proteomes" id="UP000215559"/>
    </source>
</evidence>
<dbReference type="Proteomes" id="UP000215559">
    <property type="component" value="Unassembled WGS sequence"/>
</dbReference>
<dbReference type="EMBL" id="NOZP01000030">
    <property type="protein sequence ID" value="OYD16993.1"/>
    <property type="molecule type" value="Genomic_DNA"/>
</dbReference>
<evidence type="ECO:0008006" key="4">
    <source>
        <dbReference type="Google" id="ProtNLM"/>
    </source>
</evidence>
<keyword evidence="1" id="KW-0812">Transmembrane</keyword>
<dbReference type="SUPFAM" id="SSF55144">
    <property type="entry name" value="LigT-like"/>
    <property type="match status" value="1"/>
</dbReference>
<feature type="transmembrane region" description="Helical" evidence="1">
    <location>
        <begin position="12"/>
        <end position="29"/>
    </location>
</feature>
<comment type="caution">
    <text evidence="2">The sequence shown here is derived from an EMBL/GenBank/DDBJ whole genome shotgun (WGS) entry which is preliminary data.</text>
</comment>
<evidence type="ECO:0000313" key="2">
    <source>
        <dbReference type="EMBL" id="OYD16993.1"/>
    </source>
</evidence>
<proteinExistence type="predicted"/>
<gene>
    <name evidence="2" type="ORF">CH330_01230</name>
</gene>
<dbReference type="Gene3D" id="3.90.1140.10">
    <property type="entry name" value="Cyclic phosphodiesterase"/>
    <property type="match status" value="1"/>
</dbReference>
<keyword evidence="1" id="KW-1133">Transmembrane helix</keyword>
<protein>
    <recommendedName>
        <fullName evidence="4">2'-5' RNA ligase</fullName>
    </recommendedName>
</protein>
<dbReference type="InterPro" id="IPR009097">
    <property type="entry name" value="Cyclic_Pdiesterase"/>
</dbReference>
<evidence type="ECO:0000256" key="1">
    <source>
        <dbReference type="SAM" id="Phobius"/>
    </source>
</evidence>
<dbReference type="Pfam" id="PF13563">
    <property type="entry name" value="2_5_RNA_ligase2"/>
    <property type="match status" value="1"/>
</dbReference>